<sequence length="45" mass="4867">MCQKNTIESGRAGVCGDKNCVVIGFDMWPFGTVELSPCDTPCKDL</sequence>
<comment type="caution">
    <text evidence="1">The sequence shown here is derived from an EMBL/GenBank/DDBJ whole genome shotgun (WGS) entry which is preliminary data.</text>
</comment>
<gene>
    <name evidence="1" type="ORF">GCM10007207_05740</name>
</gene>
<name>A0ABQ1LEN2_9PROT</name>
<dbReference type="Proteomes" id="UP000637769">
    <property type="component" value="Unassembled WGS sequence"/>
</dbReference>
<protein>
    <submittedName>
        <fullName evidence="1">Uncharacterized protein</fullName>
    </submittedName>
</protein>
<keyword evidence="2" id="KW-1185">Reference proteome</keyword>
<reference evidence="2" key="1">
    <citation type="journal article" date="2019" name="Int. J. Syst. Evol. Microbiol.">
        <title>The Global Catalogue of Microorganisms (GCM) 10K type strain sequencing project: providing services to taxonomists for standard genome sequencing and annotation.</title>
        <authorList>
            <consortium name="The Broad Institute Genomics Platform"/>
            <consortium name="The Broad Institute Genome Sequencing Center for Infectious Disease"/>
            <person name="Wu L."/>
            <person name="Ma J."/>
        </authorList>
    </citation>
    <scope>NUCLEOTIDE SEQUENCE [LARGE SCALE GENOMIC DNA]</scope>
    <source>
        <strain evidence="2">CCM 7132</strain>
    </source>
</reference>
<evidence type="ECO:0000313" key="2">
    <source>
        <dbReference type="Proteomes" id="UP000637769"/>
    </source>
</evidence>
<organism evidence="1 2">
    <name type="scientific">Asaia siamensis</name>
    <dbReference type="NCBI Taxonomy" id="110479"/>
    <lineage>
        <taxon>Bacteria</taxon>
        <taxon>Pseudomonadati</taxon>
        <taxon>Pseudomonadota</taxon>
        <taxon>Alphaproteobacteria</taxon>
        <taxon>Acetobacterales</taxon>
        <taxon>Acetobacteraceae</taxon>
        <taxon>Asaia</taxon>
    </lineage>
</organism>
<evidence type="ECO:0000313" key="1">
    <source>
        <dbReference type="EMBL" id="GGC23276.1"/>
    </source>
</evidence>
<proteinExistence type="predicted"/>
<accession>A0ABQ1LEN2</accession>
<dbReference type="EMBL" id="BMCH01000001">
    <property type="protein sequence ID" value="GGC23276.1"/>
    <property type="molecule type" value="Genomic_DNA"/>
</dbReference>